<dbReference type="GO" id="GO:0005794">
    <property type="term" value="C:Golgi apparatus"/>
    <property type="evidence" value="ECO:0007669"/>
    <property type="project" value="TreeGrafter"/>
</dbReference>
<feature type="region of interest" description="Disordered" evidence="4">
    <location>
        <begin position="32"/>
        <end position="72"/>
    </location>
</feature>
<dbReference type="OrthoDB" id="439943at2759"/>
<keyword evidence="2" id="KW-0328">Glycosyltransferase</keyword>
<reference evidence="5 6" key="1">
    <citation type="submission" date="2017-03" db="EMBL/GenBank/DDBJ databases">
        <title>Genomes of endolithic fungi from Antarctica.</title>
        <authorList>
            <person name="Coleine C."/>
            <person name="Masonjones S."/>
            <person name="Stajich J.E."/>
        </authorList>
    </citation>
    <scope>NUCLEOTIDE SEQUENCE [LARGE SCALE GENOMIC DNA]</scope>
    <source>
        <strain evidence="5 6">CCFEE 5187</strain>
    </source>
</reference>
<protein>
    <submittedName>
        <fullName evidence="5">Uncharacterized protein</fullName>
    </submittedName>
</protein>
<gene>
    <name evidence="5" type="ORF">B0A49_11035</name>
</gene>
<dbReference type="SUPFAM" id="SSF53448">
    <property type="entry name" value="Nucleotide-diphospho-sugar transferases"/>
    <property type="match status" value="1"/>
</dbReference>
<evidence type="ECO:0000256" key="3">
    <source>
        <dbReference type="ARBA" id="ARBA00022679"/>
    </source>
</evidence>
<dbReference type="Proteomes" id="UP000308768">
    <property type="component" value="Unassembled WGS sequence"/>
</dbReference>
<comment type="similarity">
    <text evidence="1">Belongs to the glycosyltransferase 15 family.</text>
</comment>
<dbReference type="Pfam" id="PF01793">
    <property type="entry name" value="Glyco_transf_15"/>
    <property type="match status" value="1"/>
</dbReference>
<dbReference type="EMBL" id="NAJN01001936">
    <property type="protein sequence ID" value="TKA59825.1"/>
    <property type="molecule type" value="Genomic_DNA"/>
</dbReference>
<proteinExistence type="inferred from homology"/>
<keyword evidence="3" id="KW-0808">Transferase</keyword>
<accession>A0A4U0WEH0</accession>
<feature type="non-terminal residue" evidence="5">
    <location>
        <position position="167"/>
    </location>
</feature>
<evidence type="ECO:0000313" key="5">
    <source>
        <dbReference type="EMBL" id="TKA59825.1"/>
    </source>
</evidence>
<dbReference type="AlphaFoldDB" id="A0A4U0WEH0"/>
<dbReference type="InterPro" id="IPR029044">
    <property type="entry name" value="Nucleotide-diphossugar_trans"/>
</dbReference>
<feature type="compositionally biased region" description="Basic and acidic residues" evidence="4">
    <location>
        <begin position="33"/>
        <end position="47"/>
    </location>
</feature>
<dbReference type="InterPro" id="IPR002685">
    <property type="entry name" value="Glyco_trans_15"/>
</dbReference>
<comment type="caution">
    <text evidence="5">The sequence shown here is derived from an EMBL/GenBank/DDBJ whole genome shotgun (WGS) entry which is preliminary data.</text>
</comment>
<evidence type="ECO:0000256" key="2">
    <source>
        <dbReference type="ARBA" id="ARBA00022676"/>
    </source>
</evidence>
<sequence>MALPKSMRLLAIVTLGVFLWLVVLIFRAPGELKPPEGKTEQPDRDPNLDPTGEPPEPLRRVEGNNYAPDNPNSARINATLLSLVRNEELGGILQSMRDLERTWNHKFNYPWTFFNDVPFTEEFKRLTQAETKAQVNYEIVPKEHWDVPSWINMDLFTESANVLKEQE</sequence>
<dbReference type="GO" id="GO:0006493">
    <property type="term" value="P:protein O-linked glycosylation"/>
    <property type="evidence" value="ECO:0007669"/>
    <property type="project" value="TreeGrafter"/>
</dbReference>
<evidence type="ECO:0000256" key="1">
    <source>
        <dbReference type="ARBA" id="ARBA00007677"/>
    </source>
</evidence>
<dbReference type="PANTHER" id="PTHR31121">
    <property type="entry name" value="ALPHA-1,2 MANNOSYLTRANSFERASE KTR1"/>
    <property type="match status" value="1"/>
</dbReference>
<name>A0A4U0WEH0_9PEZI</name>
<dbReference type="Gene3D" id="3.90.550.10">
    <property type="entry name" value="Spore Coat Polysaccharide Biosynthesis Protein SpsA, Chain A"/>
    <property type="match status" value="1"/>
</dbReference>
<dbReference type="PANTHER" id="PTHR31121:SF7">
    <property type="entry name" value="MANNOSYLTRANSFERASE KTR4-RELATED"/>
    <property type="match status" value="1"/>
</dbReference>
<evidence type="ECO:0000313" key="6">
    <source>
        <dbReference type="Proteomes" id="UP000308768"/>
    </source>
</evidence>
<dbReference type="GO" id="GO:0006487">
    <property type="term" value="P:protein N-linked glycosylation"/>
    <property type="evidence" value="ECO:0007669"/>
    <property type="project" value="TreeGrafter"/>
</dbReference>
<organism evidence="5 6">
    <name type="scientific">Cryomyces minteri</name>
    <dbReference type="NCBI Taxonomy" id="331657"/>
    <lineage>
        <taxon>Eukaryota</taxon>
        <taxon>Fungi</taxon>
        <taxon>Dikarya</taxon>
        <taxon>Ascomycota</taxon>
        <taxon>Pezizomycotina</taxon>
        <taxon>Dothideomycetes</taxon>
        <taxon>Dothideomycetes incertae sedis</taxon>
        <taxon>Cryomyces</taxon>
    </lineage>
</organism>
<dbReference type="GO" id="GO:0016020">
    <property type="term" value="C:membrane"/>
    <property type="evidence" value="ECO:0007669"/>
    <property type="project" value="InterPro"/>
</dbReference>
<dbReference type="GO" id="GO:0000026">
    <property type="term" value="F:alpha-1,2-mannosyltransferase activity"/>
    <property type="evidence" value="ECO:0007669"/>
    <property type="project" value="TreeGrafter"/>
</dbReference>
<dbReference type="GO" id="GO:0000032">
    <property type="term" value="P:cell wall mannoprotein biosynthetic process"/>
    <property type="evidence" value="ECO:0007669"/>
    <property type="project" value="TreeGrafter"/>
</dbReference>
<dbReference type="STRING" id="331657.A0A4U0WEH0"/>
<evidence type="ECO:0000256" key="4">
    <source>
        <dbReference type="SAM" id="MobiDB-lite"/>
    </source>
</evidence>
<keyword evidence="6" id="KW-1185">Reference proteome</keyword>